<reference evidence="5" key="1">
    <citation type="journal article" date="2019" name="Int. J. Syst. Evol. Microbiol.">
        <title>The Global Catalogue of Microorganisms (GCM) 10K type strain sequencing project: providing services to taxonomists for standard genome sequencing and annotation.</title>
        <authorList>
            <consortium name="The Broad Institute Genomics Platform"/>
            <consortium name="The Broad Institute Genome Sequencing Center for Infectious Disease"/>
            <person name="Wu L."/>
            <person name="Ma J."/>
        </authorList>
    </citation>
    <scope>NUCLEOTIDE SEQUENCE [LARGE SCALE GENOMIC DNA]</scope>
    <source>
        <strain evidence="5">JCM 17555</strain>
    </source>
</reference>
<evidence type="ECO:0000313" key="4">
    <source>
        <dbReference type="EMBL" id="GAA3962806.1"/>
    </source>
</evidence>
<comment type="similarity">
    <text evidence="2">Belongs to the carbon-nitrogen hydrolase superfamily.</text>
</comment>
<comment type="caution">
    <text evidence="4">The sequence shown here is derived from an EMBL/GenBank/DDBJ whole genome shotgun (WGS) entry which is preliminary data.</text>
</comment>
<dbReference type="EMBL" id="BAABBO010000009">
    <property type="protein sequence ID" value="GAA3962806.1"/>
    <property type="molecule type" value="Genomic_DNA"/>
</dbReference>
<dbReference type="CDD" id="cd07573">
    <property type="entry name" value="CPA"/>
    <property type="match status" value="1"/>
</dbReference>
<dbReference type="RefSeq" id="WP_344806019.1">
    <property type="nucleotide sequence ID" value="NZ_BAABBO010000009.1"/>
</dbReference>
<dbReference type="InterPro" id="IPR050345">
    <property type="entry name" value="Aliph_Amidase/BUP"/>
</dbReference>
<keyword evidence="1" id="KW-0378">Hydrolase</keyword>
<evidence type="ECO:0000313" key="5">
    <source>
        <dbReference type="Proteomes" id="UP001501337"/>
    </source>
</evidence>
<dbReference type="InterPro" id="IPR017755">
    <property type="entry name" value="N-carbamoylputrescine_amidase"/>
</dbReference>
<evidence type="ECO:0000256" key="1">
    <source>
        <dbReference type="ARBA" id="ARBA00022801"/>
    </source>
</evidence>
<proteinExistence type="inferred from homology"/>
<dbReference type="InterPro" id="IPR036526">
    <property type="entry name" value="C-N_Hydrolase_sf"/>
</dbReference>
<dbReference type="Gene3D" id="3.60.110.10">
    <property type="entry name" value="Carbon-nitrogen hydrolase"/>
    <property type="match status" value="1"/>
</dbReference>
<dbReference type="PANTHER" id="PTHR43674">
    <property type="entry name" value="NITRILASE C965.09-RELATED"/>
    <property type="match status" value="1"/>
</dbReference>
<feature type="domain" description="CN hydrolase" evidence="3">
    <location>
        <begin position="5"/>
        <end position="263"/>
    </location>
</feature>
<evidence type="ECO:0000259" key="3">
    <source>
        <dbReference type="PROSITE" id="PS50263"/>
    </source>
</evidence>
<accession>A0ABP7PBH1</accession>
<evidence type="ECO:0000256" key="2">
    <source>
        <dbReference type="ARBA" id="ARBA00034122"/>
    </source>
</evidence>
<organism evidence="4 5">
    <name type="scientific">Allohahella marinimesophila</name>
    <dbReference type="NCBI Taxonomy" id="1054972"/>
    <lineage>
        <taxon>Bacteria</taxon>
        <taxon>Pseudomonadati</taxon>
        <taxon>Pseudomonadota</taxon>
        <taxon>Gammaproteobacteria</taxon>
        <taxon>Oceanospirillales</taxon>
        <taxon>Hahellaceae</taxon>
        <taxon>Allohahella</taxon>
    </lineage>
</organism>
<dbReference type="PROSITE" id="PS50263">
    <property type="entry name" value="CN_HYDROLASE"/>
    <property type="match status" value="1"/>
</dbReference>
<dbReference type="SUPFAM" id="SSF56317">
    <property type="entry name" value="Carbon-nitrogen hydrolase"/>
    <property type="match status" value="1"/>
</dbReference>
<sequence length="292" mass="32789">MSRPVTIAATQMACSADNSENIRNAEQLVRDAAQQGAQIILLQELFASLYFCSVESSEHLAMAEPLATSQVVKHFSALAKELGVVLPVSYFERDVNNYYNSLVVIDADGRVGENYRKTHIPCGPGYQEKYYFTPGDTGFKVWDTAFGRLGVAICWDQWFPEAARSMALQGAEVLFYPTAIGSEPEDSTVDSKGHWQRTMQGHAAANLMPVVSSNRIGTEHLQTPHQSTELTFYGSSFITDHTGALLKEASRDKREIILQQFDLAALESQRREWGLFRDRRPERYWHVSGSQR</sequence>
<dbReference type="InterPro" id="IPR003010">
    <property type="entry name" value="C-N_Hydrolase"/>
</dbReference>
<dbReference type="PANTHER" id="PTHR43674:SF2">
    <property type="entry name" value="BETA-UREIDOPROPIONASE"/>
    <property type="match status" value="1"/>
</dbReference>
<protein>
    <submittedName>
        <fullName evidence="4">N-carbamoylputrescine amidase</fullName>
    </submittedName>
</protein>
<dbReference type="NCBIfam" id="TIGR03381">
    <property type="entry name" value="agmatine_aguB"/>
    <property type="match status" value="1"/>
</dbReference>
<dbReference type="Pfam" id="PF00795">
    <property type="entry name" value="CN_hydrolase"/>
    <property type="match status" value="1"/>
</dbReference>
<keyword evidence="5" id="KW-1185">Reference proteome</keyword>
<name>A0ABP7PBH1_9GAMM</name>
<dbReference type="Proteomes" id="UP001501337">
    <property type="component" value="Unassembled WGS sequence"/>
</dbReference>
<gene>
    <name evidence="4" type="primary">aguB</name>
    <name evidence="4" type="ORF">GCM10022278_20900</name>
</gene>